<proteinExistence type="predicted"/>
<dbReference type="EMBL" id="QRYC01000046">
    <property type="protein sequence ID" value="RGU53377.1"/>
    <property type="molecule type" value="Genomic_DNA"/>
</dbReference>
<sequence length="139" mass="16770">MHLKKYRGIAMHFLNETDKYVIGVYNFGNRYYYFGYDKKSHVTKNFKLVDDDLLKTGITKSTSFPSKYFSPWHNKMQFPTDYLYFFFTPARYAKLIEHIRSRLSEKEWEAYKEEHVDLMKIYDGLDENSNTIILGLKFK</sequence>
<organism evidence="2 3">
    <name type="scientific">Odoribacter splanchnicus</name>
    <dbReference type="NCBI Taxonomy" id="28118"/>
    <lineage>
        <taxon>Bacteria</taxon>
        <taxon>Pseudomonadati</taxon>
        <taxon>Bacteroidota</taxon>
        <taxon>Bacteroidia</taxon>
        <taxon>Bacteroidales</taxon>
        <taxon>Odoribacteraceae</taxon>
        <taxon>Odoribacter</taxon>
    </lineage>
</organism>
<evidence type="ECO:0000313" key="2">
    <source>
        <dbReference type="EMBL" id="RGU53377.1"/>
    </source>
</evidence>
<reference evidence="1" key="2">
    <citation type="submission" date="2023-01" db="EMBL/GenBank/DDBJ databases">
        <title>Human gut microbiome strain richness.</title>
        <authorList>
            <person name="Chen-Liaw A."/>
        </authorList>
    </citation>
    <scope>NUCLEOTIDE SEQUENCE</scope>
    <source>
        <strain evidence="1">RTP21484st1_B7_RTP21484_190118</strain>
    </source>
</reference>
<dbReference type="Proteomes" id="UP001212263">
    <property type="component" value="Unassembled WGS sequence"/>
</dbReference>
<dbReference type="EMBL" id="JAQMRD010000001">
    <property type="protein sequence ID" value="MDB9221579.1"/>
    <property type="molecule type" value="Genomic_DNA"/>
</dbReference>
<evidence type="ECO:0000313" key="1">
    <source>
        <dbReference type="EMBL" id="MDB9221579.1"/>
    </source>
</evidence>
<reference evidence="2 3" key="1">
    <citation type="submission" date="2018-08" db="EMBL/GenBank/DDBJ databases">
        <title>A genome reference for cultivated species of the human gut microbiota.</title>
        <authorList>
            <person name="Zou Y."/>
            <person name="Xue W."/>
            <person name="Luo G."/>
        </authorList>
    </citation>
    <scope>NUCLEOTIDE SEQUENCE [LARGE SCALE GENOMIC DNA]</scope>
    <source>
        <strain evidence="2 3">AF16-14</strain>
    </source>
</reference>
<evidence type="ECO:0000313" key="3">
    <source>
        <dbReference type="Proteomes" id="UP000284243"/>
    </source>
</evidence>
<gene>
    <name evidence="2" type="ORF">DWW57_18540</name>
    <name evidence="1" type="ORF">PN645_01000</name>
</gene>
<comment type="caution">
    <text evidence="2">The sequence shown here is derived from an EMBL/GenBank/DDBJ whole genome shotgun (WGS) entry which is preliminary data.</text>
</comment>
<dbReference type="RefSeq" id="WP_046450784.1">
    <property type="nucleotide sequence ID" value="NZ_CABJFF010000006.1"/>
</dbReference>
<dbReference type="Proteomes" id="UP000284243">
    <property type="component" value="Unassembled WGS sequence"/>
</dbReference>
<accession>A0A412TJF8</accession>
<dbReference type="AlphaFoldDB" id="A0A412TJF8"/>
<protein>
    <submittedName>
        <fullName evidence="2">Uncharacterized protein</fullName>
    </submittedName>
</protein>
<name>A0A412TJF8_9BACT</name>